<dbReference type="GO" id="GO:0016651">
    <property type="term" value="F:oxidoreductase activity, acting on NAD(P)H"/>
    <property type="evidence" value="ECO:0007669"/>
    <property type="project" value="TreeGrafter"/>
</dbReference>
<comment type="caution">
    <text evidence="4">The sequence shown here is derived from an EMBL/GenBank/DDBJ whole genome shotgun (WGS) entry which is preliminary data.</text>
</comment>
<reference evidence="4 5" key="1">
    <citation type="submission" date="2019-03" db="EMBL/GenBank/DDBJ databases">
        <title>Whole genome sequence of a novel Rubrobacter taiwanensis strain, isolated from Yellowstone National Park.</title>
        <authorList>
            <person name="Freed S."/>
            <person name="Ramaley R.F."/>
            <person name="Kyndt J.A."/>
        </authorList>
    </citation>
    <scope>NUCLEOTIDE SEQUENCE [LARGE SCALE GENOMIC DNA]</scope>
    <source>
        <strain evidence="4 5">Yellowstone</strain>
    </source>
</reference>
<proteinExistence type="predicted"/>
<dbReference type="SUPFAM" id="SSF50129">
    <property type="entry name" value="GroES-like"/>
    <property type="match status" value="1"/>
</dbReference>
<accession>A0A4R1BQF0</accession>
<dbReference type="InterPro" id="IPR013154">
    <property type="entry name" value="ADH-like_N"/>
</dbReference>
<dbReference type="Pfam" id="PF00107">
    <property type="entry name" value="ADH_zinc_N"/>
    <property type="match status" value="1"/>
</dbReference>
<dbReference type="AlphaFoldDB" id="A0A4R1BQF0"/>
<keyword evidence="1" id="KW-0521">NADP</keyword>
<dbReference type="SUPFAM" id="SSF51735">
    <property type="entry name" value="NAD(P)-binding Rossmann-fold domains"/>
    <property type="match status" value="1"/>
</dbReference>
<dbReference type="PANTHER" id="PTHR48106:SF18">
    <property type="entry name" value="QUINONE OXIDOREDUCTASE PIG3"/>
    <property type="match status" value="1"/>
</dbReference>
<dbReference type="InterPro" id="IPR020843">
    <property type="entry name" value="ER"/>
</dbReference>
<evidence type="ECO:0000256" key="1">
    <source>
        <dbReference type="ARBA" id="ARBA00022857"/>
    </source>
</evidence>
<dbReference type="Gene3D" id="3.90.180.10">
    <property type="entry name" value="Medium-chain alcohol dehydrogenases, catalytic domain"/>
    <property type="match status" value="1"/>
</dbReference>
<dbReference type="InterPro" id="IPR011032">
    <property type="entry name" value="GroES-like_sf"/>
</dbReference>
<dbReference type="InterPro" id="IPR036291">
    <property type="entry name" value="NAD(P)-bd_dom_sf"/>
</dbReference>
<evidence type="ECO:0000313" key="5">
    <source>
        <dbReference type="Proteomes" id="UP000295244"/>
    </source>
</evidence>
<dbReference type="InterPro" id="IPR013149">
    <property type="entry name" value="ADH-like_C"/>
</dbReference>
<keyword evidence="5" id="KW-1185">Reference proteome</keyword>
<gene>
    <name evidence="4" type="ORF">E0L93_03165</name>
</gene>
<protein>
    <submittedName>
        <fullName evidence="4">Zn-dependent oxidoreductase</fullName>
    </submittedName>
</protein>
<dbReference type="OrthoDB" id="9792162at2"/>
<evidence type="ECO:0000259" key="3">
    <source>
        <dbReference type="SMART" id="SM00829"/>
    </source>
</evidence>
<dbReference type="SMART" id="SM00829">
    <property type="entry name" value="PKS_ER"/>
    <property type="match status" value="1"/>
</dbReference>
<evidence type="ECO:0000256" key="2">
    <source>
        <dbReference type="ARBA" id="ARBA00023002"/>
    </source>
</evidence>
<dbReference type="Pfam" id="PF08240">
    <property type="entry name" value="ADH_N"/>
    <property type="match status" value="1"/>
</dbReference>
<dbReference type="PANTHER" id="PTHR48106">
    <property type="entry name" value="QUINONE OXIDOREDUCTASE PIG3-RELATED"/>
    <property type="match status" value="1"/>
</dbReference>
<dbReference type="GO" id="GO:0070402">
    <property type="term" value="F:NADPH binding"/>
    <property type="evidence" value="ECO:0007669"/>
    <property type="project" value="TreeGrafter"/>
</dbReference>
<dbReference type="CDD" id="cd08274">
    <property type="entry name" value="MDR9"/>
    <property type="match status" value="1"/>
</dbReference>
<dbReference type="Gene3D" id="3.40.50.720">
    <property type="entry name" value="NAD(P)-binding Rossmann-like Domain"/>
    <property type="match status" value="1"/>
</dbReference>
<name>A0A4R1BQF0_9ACTN</name>
<dbReference type="EMBL" id="SKBU01000006">
    <property type="protein sequence ID" value="TCJ19963.1"/>
    <property type="molecule type" value="Genomic_DNA"/>
</dbReference>
<evidence type="ECO:0000313" key="4">
    <source>
        <dbReference type="EMBL" id="TCJ19963.1"/>
    </source>
</evidence>
<sequence length="348" mass="37031">MKAVLLTGYGGLEKLEYREDIPVPRPGRDEVLIRVGAAGVNNTDLWTREGVYGTEDDPQATGGWRRGEQMEFPRIQGMDIVGRIIAVGDGVPKSRIGERVIVDFVLRCGEGEEGLINAALIGSERDGGFAEYVAVPAENAIAIDAPLSDEELATFPTAYLTAEHMLNRARVVGGETVFVTGASGGVGSALLQLARLRGARVLALVGEGKEDGARELGAEGVISRGVSDLSSTVAGITGGHPVDVVADVVGGETFSDLLRVLKPLGRYVTAGAIAGPMVQLDLRTLYLKHLELIGSTIGTRKEFVDMIGYIEEGKVQPLLAGTYPLSEIKRAQEDFRSKSFFGKLVLVP</sequence>
<organism evidence="4 5">
    <name type="scientific">Rubrobacter taiwanensis</name>
    <dbReference type="NCBI Taxonomy" id="185139"/>
    <lineage>
        <taxon>Bacteria</taxon>
        <taxon>Bacillati</taxon>
        <taxon>Actinomycetota</taxon>
        <taxon>Rubrobacteria</taxon>
        <taxon>Rubrobacterales</taxon>
        <taxon>Rubrobacteraceae</taxon>
        <taxon>Rubrobacter</taxon>
    </lineage>
</organism>
<feature type="domain" description="Enoyl reductase (ER)" evidence="3">
    <location>
        <begin position="10"/>
        <end position="346"/>
    </location>
</feature>
<keyword evidence="2" id="KW-0560">Oxidoreductase</keyword>
<dbReference type="RefSeq" id="WP_132688351.1">
    <property type="nucleotide sequence ID" value="NZ_SKBU01000006.1"/>
</dbReference>
<dbReference type="Proteomes" id="UP000295244">
    <property type="component" value="Unassembled WGS sequence"/>
</dbReference>